<evidence type="ECO:0000313" key="3">
    <source>
        <dbReference type="Proteomes" id="UP000601435"/>
    </source>
</evidence>
<evidence type="ECO:0000256" key="1">
    <source>
        <dbReference type="SAM" id="MobiDB-lite"/>
    </source>
</evidence>
<dbReference type="OrthoDB" id="458320at2759"/>
<feature type="compositionally biased region" description="Basic and acidic residues" evidence="1">
    <location>
        <begin position="14"/>
        <end position="26"/>
    </location>
</feature>
<gene>
    <name evidence="2" type="primary">TY5A</name>
    <name evidence="2" type="ORF">SNEC2469_LOCUS30505</name>
</gene>
<keyword evidence="3" id="KW-1185">Reference proteome</keyword>
<accession>A0A813BI66</accession>
<comment type="caution">
    <text evidence="2">The sequence shown here is derived from an EMBL/GenBank/DDBJ whole genome shotgun (WGS) entry which is preliminary data.</text>
</comment>
<name>A0A813BI66_9DINO</name>
<evidence type="ECO:0000313" key="2">
    <source>
        <dbReference type="EMBL" id="CAE7903383.1"/>
    </source>
</evidence>
<protein>
    <submittedName>
        <fullName evidence="2">TY5A protein</fullName>
    </submittedName>
</protein>
<feature type="region of interest" description="Disordered" evidence="1">
    <location>
        <begin position="1"/>
        <end position="43"/>
    </location>
</feature>
<sequence>MQASQNSRKPACGRRSDLKESSEWCRKHTTHPTSGRLHRRAEAKSEILDEPVVAFHEAPEEVDDDLRHLKEMIENWSITEAFPLPIQPVYPTLRPSEEEGRRRTCLCSSLPTAVTNHHVQP</sequence>
<dbReference type="AlphaFoldDB" id="A0A813BI66"/>
<reference evidence="2" key="1">
    <citation type="submission" date="2021-02" db="EMBL/GenBank/DDBJ databases">
        <authorList>
            <person name="Dougan E. K."/>
            <person name="Rhodes N."/>
            <person name="Thang M."/>
            <person name="Chan C."/>
        </authorList>
    </citation>
    <scope>NUCLEOTIDE SEQUENCE</scope>
</reference>
<dbReference type="EMBL" id="CAJNJA010071265">
    <property type="protein sequence ID" value="CAE7903383.1"/>
    <property type="molecule type" value="Genomic_DNA"/>
</dbReference>
<organism evidence="2 3">
    <name type="scientific">Symbiodinium necroappetens</name>
    <dbReference type="NCBI Taxonomy" id="1628268"/>
    <lineage>
        <taxon>Eukaryota</taxon>
        <taxon>Sar</taxon>
        <taxon>Alveolata</taxon>
        <taxon>Dinophyceae</taxon>
        <taxon>Suessiales</taxon>
        <taxon>Symbiodiniaceae</taxon>
        <taxon>Symbiodinium</taxon>
    </lineage>
</organism>
<dbReference type="Proteomes" id="UP000601435">
    <property type="component" value="Unassembled WGS sequence"/>
</dbReference>
<proteinExistence type="predicted"/>